<evidence type="ECO:0000256" key="3">
    <source>
        <dbReference type="SAM" id="MobiDB-lite"/>
    </source>
</evidence>
<dbReference type="PATRIC" id="fig|1434110.4.peg.4803"/>
<feature type="domain" description="DUF2341" evidence="4">
    <location>
        <begin position="78"/>
        <end position="159"/>
    </location>
</feature>
<evidence type="ECO:0000259" key="4">
    <source>
        <dbReference type="Pfam" id="PF10102"/>
    </source>
</evidence>
<organism evidence="5 6">
    <name type="scientific">Methanosarcina horonobensis HB-1 = JCM 15518</name>
    <dbReference type="NCBI Taxonomy" id="1434110"/>
    <lineage>
        <taxon>Archaea</taxon>
        <taxon>Methanobacteriati</taxon>
        <taxon>Methanobacteriota</taxon>
        <taxon>Stenosarchaea group</taxon>
        <taxon>Methanomicrobia</taxon>
        <taxon>Methanosarcinales</taxon>
        <taxon>Methanosarcinaceae</taxon>
        <taxon>Methanosarcina</taxon>
    </lineage>
</organism>
<dbReference type="InterPro" id="IPR018765">
    <property type="entry name" value="DUF2341"/>
</dbReference>
<feature type="compositionally biased region" description="Low complexity" evidence="3">
    <location>
        <begin position="374"/>
        <end position="399"/>
    </location>
</feature>
<feature type="region of interest" description="Disordered" evidence="3">
    <location>
        <begin position="354"/>
        <end position="416"/>
    </location>
</feature>
<dbReference type="Proteomes" id="UP000033101">
    <property type="component" value="Chromosome"/>
</dbReference>
<dbReference type="Gene3D" id="3.20.20.80">
    <property type="entry name" value="Glycosidases"/>
    <property type="match status" value="1"/>
</dbReference>
<dbReference type="SUPFAM" id="SSF51445">
    <property type="entry name" value="(Trans)glycosidases"/>
    <property type="match status" value="1"/>
</dbReference>
<evidence type="ECO:0000256" key="2">
    <source>
        <dbReference type="ARBA" id="ARBA00023295"/>
    </source>
</evidence>
<dbReference type="OrthoDB" id="101984at2157"/>
<dbReference type="Pfam" id="PF10102">
    <property type="entry name" value="DUF2341"/>
    <property type="match status" value="1"/>
</dbReference>
<dbReference type="InterPro" id="IPR017853">
    <property type="entry name" value="GH"/>
</dbReference>
<dbReference type="AlphaFoldDB" id="A0A0E3SGI3"/>
<dbReference type="InterPro" id="IPR051887">
    <property type="entry name" value="GH18_Domain-Containing"/>
</dbReference>
<dbReference type="STRING" id="1434110.MSHOH_3758"/>
<feature type="compositionally biased region" description="Basic and acidic residues" evidence="3">
    <location>
        <begin position="400"/>
        <end position="411"/>
    </location>
</feature>
<dbReference type="EMBL" id="CP009516">
    <property type="protein sequence ID" value="AKB80241.1"/>
    <property type="molecule type" value="Genomic_DNA"/>
</dbReference>
<feature type="compositionally biased region" description="Polar residues" evidence="3">
    <location>
        <begin position="354"/>
        <end position="373"/>
    </location>
</feature>
<dbReference type="PANTHER" id="PTHR46290">
    <property type="entry name" value="DI-N-ACETYLCHITOBIASE"/>
    <property type="match status" value="1"/>
</dbReference>
<evidence type="ECO:0000256" key="1">
    <source>
        <dbReference type="ARBA" id="ARBA00022801"/>
    </source>
</evidence>
<keyword evidence="2" id="KW-0326">Glycosidase</keyword>
<dbReference type="PANTHER" id="PTHR46290:SF1">
    <property type="entry name" value="DI-N-ACETYLCHITOBIASE"/>
    <property type="match status" value="1"/>
</dbReference>
<proteinExistence type="predicted"/>
<dbReference type="KEGG" id="mhor:MSHOH_3758"/>
<dbReference type="RefSeq" id="WP_048142336.1">
    <property type="nucleotide sequence ID" value="NZ_CP009516.1"/>
</dbReference>
<name>A0A0E3SGI3_9EURY</name>
<dbReference type="HOGENOM" id="CLU_392631_0_0_2"/>
<keyword evidence="6" id="KW-1185">Reference proteome</keyword>
<sequence length="707" mass="78730">MKKRLTTCGIISVFFLVLITGSALATVNDLWAISKVNDTEGYSQEIIVTENSGETLTDYQVPINLNFSNFNFSQAKEDGSDLRFFSGGRTLNYWIESWNPKTEEALIWVKIPSLPANKNTTLLMKCGNPAAEAVSNGEKTFEFFDDFEEDKLKGLVWDSESAGGGLVEVKNGICKVTVPVPHAYDSSLIYSKDSFDINSMFVVKRMKVTTGKDERGPLLRQGFIDQISSRKNEVRFQTEFANESRVRWETSYRKERFNSFDKTDVRIPEGEWYSSGIAWYEENDTRKVAWFKNGIRDVNMDYSSNDYITNFPMHVYLYAESYSNASKNTGYMAVEYAFVRKFVESEPTVNFVSDQNKTEVSTQNNAEVSIQSNASEGSISESETIPETETSAPEISASEKSPEESSEKTVKVQENQSVNETKAPEILFPRYNVNLSGIKLSSPYRFDSPVLISELESSRISTVFLSINSEDVWQYERFVKMAHENGKKVHAVLFEELNCTAKEAANSSTSSLNTILDYNNKSLAPFDGINIYIKTSSDPDSGNNCMDYIPLFKAASENAGENVSVSASLPPVYASSNIEKIAPLVDFFIVRAYGGETEDLNSESAIIDAVALEMGEIRGVNSKGIIEVSVEEGFEDKYLVQDLFAGLAEYYTGDLAFAGFSISSYDAYSALPVKAEPEERSALPGFETLSALLAGLGAFAFLKSKRE</sequence>
<accession>A0A0E3SGI3</accession>
<evidence type="ECO:0000313" key="6">
    <source>
        <dbReference type="Proteomes" id="UP000033101"/>
    </source>
</evidence>
<evidence type="ECO:0000313" key="5">
    <source>
        <dbReference type="EMBL" id="AKB80241.1"/>
    </source>
</evidence>
<reference evidence="5 6" key="1">
    <citation type="submission" date="2014-07" db="EMBL/GenBank/DDBJ databases">
        <title>Methanogenic archaea and the global carbon cycle.</title>
        <authorList>
            <person name="Henriksen J.R."/>
            <person name="Luke J."/>
            <person name="Reinhart S."/>
            <person name="Benedict M.N."/>
            <person name="Youngblut N.D."/>
            <person name="Metcalf M.E."/>
            <person name="Whitaker R.J."/>
            <person name="Metcalf W.W."/>
        </authorList>
    </citation>
    <scope>NUCLEOTIDE SEQUENCE [LARGE SCALE GENOMIC DNA]</scope>
    <source>
        <strain evidence="5 6">HB-1</strain>
    </source>
</reference>
<keyword evidence="1" id="KW-0378">Hydrolase</keyword>
<gene>
    <name evidence="5" type="ORF">MSHOH_3758</name>
</gene>
<dbReference type="GO" id="GO:0016798">
    <property type="term" value="F:hydrolase activity, acting on glycosyl bonds"/>
    <property type="evidence" value="ECO:0007669"/>
    <property type="project" value="UniProtKB-KW"/>
</dbReference>
<dbReference type="GeneID" id="24833116"/>
<protein>
    <recommendedName>
        <fullName evidence="4">DUF2341 domain-containing protein</fullName>
    </recommendedName>
</protein>